<dbReference type="PANTHER" id="PTHR12565:SF184">
    <property type="entry name" value="BHLH TRANSCRIPTION FACTOR"/>
    <property type="match status" value="1"/>
</dbReference>
<evidence type="ECO:0000259" key="6">
    <source>
        <dbReference type="PROSITE" id="PS50888"/>
    </source>
</evidence>
<organism evidence="7 8">
    <name type="scientific">Sphagnum jensenii</name>
    <dbReference type="NCBI Taxonomy" id="128206"/>
    <lineage>
        <taxon>Eukaryota</taxon>
        <taxon>Viridiplantae</taxon>
        <taxon>Streptophyta</taxon>
        <taxon>Embryophyta</taxon>
        <taxon>Bryophyta</taxon>
        <taxon>Sphagnophytina</taxon>
        <taxon>Sphagnopsida</taxon>
        <taxon>Sphagnales</taxon>
        <taxon>Sphagnaceae</taxon>
        <taxon>Sphagnum</taxon>
    </lineage>
</organism>
<feature type="domain" description="BHLH" evidence="6">
    <location>
        <begin position="275"/>
        <end position="325"/>
    </location>
</feature>
<gene>
    <name evidence="7" type="ORF">CSSPJE1EN1_LOCUS20854</name>
</gene>
<evidence type="ECO:0000256" key="4">
    <source>
        <dbReference type="ARBA" id="ARBA00023242"/>
    </source>
</evidence>
<proteinExistence type="predicted"/>
<evidence type="ECO:0000256" key="2">
    <source>
        <dbReference type="ARBA" id="ARBA00023015"/>
    </source>
</evidence>
<sequence>MKKDYTFYVPSAFMPIHINNLISPNFNHIFNSFAQSDQEVISSSVNGSASSLQLGRSRSFSASDQQKLLGSTMTSGDWQQLLDSASNRTSFRSSTSGNLAASCGISVEPTKGALALQGVGLATSHCLEQFSSDPAFAERAAKYSSFGNAGTYSSSQMISQPLPFMDSERSRAGNQLEDEEARIVDAAGATENDNMDHVSKAGQGTTSREEDFSCTADQEHAAACRSVESSDDTGNKRKIETSQYSDAGKETNTGEPLSASCKLQDYVHVRARRGQATDSHSLAERVRREKISERMKYLQDLVPGCSKVTGKAVMLDEIINYVQSLQHQVEVLSMKLASVNPQLDYNLDCIFNKEMLQSGASSIVGPEPSSTYELHLPLTPPHIANGLEFQSLGTMDSCHLRRTISAPPTGVPSVSNLDTFGDDATQMSIEWDGELQSMLQMGFGQATGATSSLLLEGFNNCQLPAGHMKVEL</sequence>
<dbReference type="Pfam" id="PF00010">
    <property type="entry name" value="HLH"/>
    <property type="match status" value="1"/>
</dbReference>
<accession>A0ABP0X8D1</accession>
<dbReference type="InterPro" id="IPR011598">
    <property type="entry name" value="bHLH_dom"/>
</dbReference>
<dbReference type="PANTHER" id="PTHR12565">
    <property type="entry name" value="STEROL REGULATORY ELEMENT-BINDING PROTEIN"/>
    <property type="match status" value="1"/>
</dbReference>
<dbReference type="EMBL" id="OZ020101">
    <property type="protein sequence ID" value="CAK9275376.1"/>
    <property type="molecule type" value="Genomic_DNA"/>
</dbReference>
<feature type="compositionally biased region" description="Basic and acidic residues" evidence="5">
    <location>
        <begin position="207"/>
        <end position="222"/>
    </location>
</feature>
<feature type="region of interest" description="Disordered" evidence="5">
    <location>
        <begin position="193"/>
        <end position="257"/>
    </location>
</feature>
<keyword evidence="2" id="KW-0805">Transcription regulation</keyword>
<evidence type="ECO:0000313" key="8">
    <source>
        <dbReference type="Proteomes" id="UP001497444"/>
    </source>
</evidence>
<keyword evidence="3" id="KW-0804">Transcription</keyword>
<reference evidence="7" key="1">
    <citation type="submission" date="2024-02" db="EMBL/GenBank/DDBJ databases">
        <authorList>
            <consortium name="ELIXIR-Norway"/>
            <consortium name="Elixir Norway"/>
        </authorList>
    </citation>
    <scope>NUCLEOTIDE SEQUENCE</scope>
</reference>
<evidence type="ECO:0000313" key="7">
    <source>
        <dbReference type="EMBL" id="CAK9275376.1"/>
    </source>
</evidence>
<evidence type="ECO:0000256" key="1">
    <source>
        <dbReference type="ARBA" id="ARBA00004123"/>
    </source>
</evidence>
<dbReference type="SUPFAM" id="SSF47459">
    <property type="entry name" value="HLH, helix-loop-helix DNA-binding domain"/>
    <property type="match status" value="1"/>
</dbReference>
<keyword evidence="4" id="KW-0539">Nucleus</keyword>
<feature type="compositionally biased region" description="Polar residues" evidence="5">
    <location>
        <begin position="241"/>
        <end position="255"/>
    </location>
</feature>
<name>A0ABP0X8D1_9BRYO</name>
<dbReference type="InterPro" id="IPR036638">
    <property type="entry name" value="HLH_DNA-bd_sf"/>
</dbReference>
<dbReference type="SMART" id="SM00353">
    <property type="entry name" value="HLH"/>
    <property type="match status" value="1"/>
</dbReference>
<dbReference type="CDD" id="cd18919">
    <property type="entry name" value="bHLH_AtBPE_like"/>
    <property type="match status" value="1"/>
</dbReference>
<protein>
    <recommendedName>
        <fullName evidence="6">BHLH domain-containing protein</fullName>
    </recommendedName>
</protein>
<dbReference type="InterPro" id="IPR024097">
    <property type="entry name" value="bHLH_ZIP_TF"/>
</dbReference>
<keyword evidence="8" id="KW-1185">Reference proteome</keyword>
<dbReference type="PROSITE" id="PS50888">
    <property type="entry name" value="BHLH"/>
    <property type="match status" value="1"/>
</dbReference>
<evidence type="ECO:0000256" key="3">
    <source>
        <dbReference type="ARBA" id="ARBA00023163"/>
    </source>
</evidence>
<evidence type="ECO:0000256" key="5">
    <source>
        <dbReference type="SAM" id="MobiDB-lite"/>
    </source>
</evidence>
<comment type="subcellular location">
    <subcellularLocation>
        <location evidence="1">Nucleus</location>
    </subcellularLocation>
</comment>
<dbReference type="Gene3D" id="4.10.280.10">
    <property type="entry name" value="Helix-loop-helix DNA-binding domain"/>
    <property type="match status" value="1"/>
</dbReference>
<dbReference type="Proteomes" id="UP001497444">
    <property type="component" value="Chromosome 6"/>
</dbReference>